<dbReference type="NCBIfam" id="TIGR01662">
    <property type="entry name" value="HAD-SF-IIIA"/>
    <property type="match status" value="1"/>
</dbReference>
<keyword evidence="4" id="KW-0479">Metal-binding</keyword>
<comment type="similarity">
    <text evidence="2">Belongs to the GmhB family.</text>
</comment>
<keyword evidence="5" id="KW-0378">Hydrolase</keyword>
<evidence type="ECO:0000313" key="9">
    <source>
        <dbReference type="EMBL" id="GJE57918.1"/>
    </source>
</evidence>
<evidence type="ECO:0000256" key="4">
    <source>
        <dbReference type="ARBA" id="ARBA00022723"/>
    </source>
</evidence>
<keyword evidence="10" id="KW-1185">Reference proteome</keyword>
<dbReference type="Pfam" id="PF00483">
    <property type="entry name" value="NTP_transferase"/>
    <property type="match status" value="1"/>
</dbReference>
<dbReference type="InterPro" id="IPR006549">
    <property type="entry name" value="HAD-SF_hydro_IIIA"/>
</dbReference>
<dbReference type="InterPro" id="IPR029044">
    <property type="entry name" value="Nucleotide-diphossugar_trans"/>
</dbReference>
<feature type="domain" description="Nucleotidyl transferase" evidence="8">
    <location>
        <begin position="9"/>
        <end position="239"/>
    </location>
</feature>
<evidence type="ECO:0000256" key="5">
    <source>
        <dbReference type="ARBA" id="ARBA00022801"/>
    </source>
</evidence>
<dbReference type="InterPro" id="IPR036412">
    <property type="entry name" value="HAD-like_sf"/>
</dbReference>
<keyword evidence="6" id="KW-0119">Carbohydrate metabolism</keyword>
<dbReference type="Pfam" id="PF13242">
    <property type="entry name" value="Hydrolase_like"/>
    <property type="match status" value="1"/>
</dbReference>
<dbReference type="InterPro" id="IPR006543">
    <property type="entry name" value="Histidinol-phos"/>
</dbReference>
<evidence type="ECO:0000256" key="1">
    <source>
        <dbReference type="ARBA" id="ARBA00004496"/>
    </source>
</evidence>
<gene>
    <name evidence="9" type="primary">hisB_2</name>
    <name evidence="9" type="ORF">EKPJFOCH_4446</name>
</gene>
<comment type="caution">
    <text evidence="9">The sequence shown here is derived from an EMBL/GenBank/DDBJ whole genome shotgun (WGS) entry which is preliminary data.</text>
</comment>
<protein>
    <recommendedName>
        <fullName evidence="7">D,D-heptose 1,7-bisphosphate phosphatase</fullName>
    </recommendedName>
</protein>
<evidence type="ECO:0000259" key="8">
    <source>
        <dbReference type="Pfam" id="PF00483"/>
    </source>
</evidence>
<dbReference type="Proteomes" id="UP001055101">
    <property type="component" value="Unassembled WGS sequence"/>
</dbReference>
<sequence>MSAAVLKQAVILCGGEGTRLGALTAATPKPLLAVGGRPFLDVLLFELGRQGITDIVLLASFEADQIHSYVAGTSIVGRFGLNVRVLVEPERAGTGGALHHALHHAASEIGETFLLLNGDSWLDVGLLGFAADAASGPQVPATLLLRRLANASRYGVVTCDGPLVTGFSERPDAPGPGLVNAGVYLVRRSILPHLSPRCSLERDVLPDLVAQRRVAGLVCEGYFIDIGVPDDFARAQTEVPTRLRRPAAFLDRDGVLNHDDGYVGSRERFRWIDGAIAAVRQLNDAGHYAFLVTNQAGVARGYYSEDNVRALHAEIADELRDAGAHLDDVRYCPYLATAAVEAYRRDSDWRKPAPGMLLDLLKYWDVDLERSFMIGDKDGDLEAARRAGIVGHLFPGGDLSRFVGALLKNEIQ</sequence>
<comment type="subcellular location">
    <subcellularLocation>
        <location evidence="1">Cytoplasm</location>
    </subcellularLocation>
</comment>
<evidence type="ECO:0000256" key="7">
    <source>
        <dbReference type="ARBA" id="ARBA00031828"/>
    </source>
</evidence>
<evidence type="ECO:0000256" key="6">
    <source>
        <dbReference type="ARBA" id="ARBA00023277"/>
    </source>
</evidence>
<name>A0ABQ4TTD0_9HYPH</name>
<evidence type="ECO:0000313" key="10">
    <source>
        <dbReference type="Proteomes" id="UP001055101"/>
    </source>
</evidence>
<dbReference type="SUPFAM" id="SSF53448">
    <property type="entry name" value="Nucleotide-diphospho-sugar transferases"/>
    <property type="match status" value="1"/>
</dbReference>
<reference evidence="9" key="2">
    <citation type="submission" date="2021-08" db="EMBL/GenBank/DDBJ databases">
        <authorList>
            <person name="Tani A."/>
            <person name="Ola A."/>
            <person name="Ogura Y."/>
            <person name="Katsura K."/>
            <person name="Hayashi T."/>
        </authorList>
    </citation>
    <scope>NUCLEOTIDE SEQUENCE</scope>
    <source>
        <strain evidence="9">DSM 23674</strain>
    </source>
</reference>
<accession>A0ABQ4TTD0</accession>
<dbReference type="EMBL" id="BPRA01000040">
    <property type="protein sequence ID" value="GJE57918.1"/>
    <property type="molecule type" value="Genomic_DNA"/>
</dbReference>
<dbReference type="InterPro" id="IPR023214">
    <property type="entry name" value="HAD_sf"/>
</dbReference>
<proteinExistence type="inferred from homology"/>
<dbReference type="RefSeq" id="WP_238232941.1">
    <property type="nucleotide sequence ID" value="NZ_BPRA01000040.1"/>
</dbReference>
<dbReference type="Gene3D" id="3.90.550.10">
    <property type="entry name" value="Spore Coat Polysaccharide Biosynthesis Protein SpsA, Chain A"/>
    <property type="match status" value="1"/>
</dbReference>
<dbReference type="Gene3D" id="3.40.50.1000">
    <property type="entry name" value="HAD superfamily/HAD-like"/>
    <property type="match status" value="1"/>
</dbReference>
<keyword evidence="3" id="KW-0963">Cytoplasm</keyword>
<dbReference type="InterPro" id="IPR005835">
    <property type="entry name" value="NTP_transferase_dom"/>
</dbReference>
<dbReference type="NCBIfam" id="TIGR01656">
    <property type="entry name" value="Histidinol-ppas"/>
    <property type="match status" value="1"/>
</dbReference>
<dbReference type="CDD" id="cd07503">
    <property type="entry name" value="HAD_HisB-N"/>
    <property type="match status" value="1"/>
</dbReference>
<evidence type="ECO:0000256" key="2">
    <source>
        <dbReference type="ARBA" id="ARBA00005628"/>
    </source>
</evidence>
<dbReference type="PANTHER" id="PTHR42891:SF1">
    <property type="entry name" value="D-GLYCERO-BETA-D-MANNO-HEPTOSE-1,7-BISPHOSPHATE 7-PHOSPHATASE"/>
    <property type="match status" value="1"/>
</dbReference>
<dbReference type="PANTHER" id="PTHR42891">
    <property type="entry name" value="D-GLYCERO-BETA-D-MANNO-HEPTOSE-1,7-BISPHOSPHATE 7-PHOSPHATASE"/>
    <property type="match status" value="1"/>
</dbReference>
<dbReference type="InterPro" id="IPR004446">
    <property type="entry name" value="Heptose_bisP_phosphatase"/>
</dbReference>
<organism evidence="9 10">
    <name type="scientific">Methylobacterium thuringiense</name>
    <dbReference type="NCBI Taxonomy" id="1003091"/>
    <lineage>
        <taxon>Bacteria</taxon>
        <taxon>Pseudomonadati</taxon>
        <taxon>Pseudomonadota</taxon>
        <taxon>Alphaproteobacteria</taxon>
        <taxon>Hyphomicrobiales</taxon>
        <taxon>Methylobacteriaceae</taxon>
        <taxon>Methylobacterium</taxon>
    </lineage>
</organism>
<reference evidence="9" key="1">
    <citation type="journal article" date="2021" name="Front. Microbiol.">
        <title>Comprehensive Comparative Genomics and Phenotyping of Methylobacterium Species.</title>
        <authorList>
            <person name="Alessa O."/>
            <person name="Ogura Y."/>
            <person name="Fujitani Y."/>
            <person name="Takami H."/>
            <person name="Hayashi T."/>
            <person name="Sahin N."/>
            <person name="Tani A."/>
        </authorList>
    </citation>
    <scope>NUCLEOTIDE SEQUENCE</scope>
    <source>
        <strain evidence="9">DSM 23674</strain>
    </source>
</reference>
<evidence type="ECO:0000256" key="3">
    <source>
        <dbReference type="ARBA" id="ARBA00022490"/>
    </source>
</evidence>
<dbReference type="SUPFAM" id="SSF56784">
    <property type="entry name" value="HAD-like"/>
    <property type="match status" value="1"/>
</dbReference>